<dbReference type="Proteomes" id="UP000000599">
    <property type="component" value="Chromosome C"/>
</dbReference>
<dbReference type="AlphaFoldDB" id="Q6BVK3"/>
<dbReference type="OMA" id="KTHHWQI"/>
<keyword evidence="3" id="KW-0813">Transport</keyword>
<evidence type="ECO:0000313" key="17">
    <source>
        <dbReference type="Proteomes" id="UP000000599"/>
    </source>
</evidence>
<keyword evidence="14" id="KW-0460">Magnesium</keyword>
<evidence type="ECO:0000256" key="12">
    <source>
        <dbReference type="ARBA" id="ARBA00070396"/>
    </source>
</evidence>
<dbReference type="PANTHER" id="PTHR45697">
    <property type="entry name" value="ADP-RIBOSYLATION FACTOR-LIKE PROTEIN 2-RELATED"/>
    <property type="match status" value="1"/>
</dbReference>
<evidence type="ECO:0000256" key="7">
    <source>
        <dbReference type="ARBA" id="ARBA00022927"/>
    </source>
</evidence>
<evidence type="ECO:0000256" key="3">
    <source>
        <dbReference type="ARBA" id="ARBA00022448"/>
    </source>
</evidence>
<dbReference type="EMBL" id="CR382135">
    <property type="protein sequence ID" value="CAG85802.2"/>
    <property type="molecule type" value="Genomic_DNA"/>
</dbReference>
<dbReference type="GeneID" id="2900051"/>
<dbReference type="GO" id="GO:0007021">
    <property type="term" value="P:tubulin complex assembly"/>
    <property type="evidence" value="ECO:0007669"/>
    <property type="project" value="EnsemblFungi"/>
</dbReference>
<dbReference type="GO" id="GO:0015031">
    <property type="term" value="P:protein transport"/>
    <property type="evidence" value="ECO:0007669"/>
    <property type="project" value="UniProtKB-KW"/>
</dbReference>
<dbReference type="FunCoup" id="Q6BVK3">
    <property type="interactions" value="64"/>
</dbReference>
<dbReference type="InterPro" id="IPR027417">
    <property type="entry name" value="P-loop_NTPase"/>
</dbReference>
<evidence type="ECO:0000256" key="2">
    <source>
        <dbReference type="ARBA" id="ARBA00010290"/>
    </source>
</evidence>
<dbReference type="GO" id="GO:0005525">
    <property type="term" value="F:GTP binding"/>
    <property type="evidence" value="ECO:0007669"/>
    <property type="project" value="UniProtKB-KW"/>
</dbReference>
<evidence type="ECO:0000256" key="13">
    <source>
        <dbReference type="PIRSR" id="PIRSR606689-1"/>
    </source>
</evidence>
<dbReference type="SUPFAM" id="SSF52540">
    <property type="entry name" value="P-loop containing nucleoside triphosphate hydrolases"/>
    <property type="match status" value="1"/>
</dbReference>
<keyword evidence="9 13" id="KW-0342">GTP-binding</keyword>
<dbReference type="KEGG" id="dha:DEHA2C01958g"/>
<dbReference type="SMART" id="SM00177">
    <property type="entry name" value="ARF"/>
    <property type="match status" value="1"/>
</dbReference>
<feature type="binding site" evidence="14">
    <location>
        <position position="30"/>
    </location>
    <ligand>
        <name>Mg(2+)</name>
        <dbReference type="ChEBI" id="CHEBI:18420"/>
    </ligand>
</feature>
<sequence length="184" mass="21210">MGLLSIIKKQKIKDKEIRILMLGLDNSGKTTITKKLLNQDISTISPTLGFQINTINYNDFNLNVWDIGGQTSLRTFWGNYFDQTDIVIWVIDCLSLERLNESYQELREKVILQDRLIGIYLVILINKIDLLDPELHEDICEQVANTLDLPSQIPQKDKWTIQMVSGKSGEGLPNILDWIVTREY</sequence>
<dbReference type="PROSITE" id="PS51417">
    <property type="entry name" value="ARF"/>
    <property type="match status" value="1"/>
</dbReference>
<keyword evidence="14" id="KW-0479">Metal-binding</keyword>
<evidence type="ECO:0000256" key="4">
    <source>
        <dbReference type="ARBA" id="ARBA00022707"/>
    </source>
</evidence>
<accession>Q6BVK3</accession>
<keyword evidence="10" id="KW-0449">Lipoprotein</keyword>
<organism evidence="16 17">
    <name type="scientific">Debaryomyces hansenii (strain ATCC 36239 / CBS 767 / BCRC 21394 / JCM 1990 / NBRC 0083 / IGC 2968)</name>
    <name type="common">Yeast</name>
    <name type="synonym">Torulaspora hansenii</name>
    <dbReference type="NCBI Taxonomy" id="284592"/>
    <lineage>
        <taxon>Eukaryota</taxon>
        <taxon>Fungi</taxon>
        <taxon>Dikarya</taxon>
        <taxon>Ascomycota</taxon>
        <taxon>Saccharomycotina</taxon>
        <taxon>Pichiomycetes</taxon>
        <taxon>Debaryomycetaceae</taxon>
        <taxon>Debaryomyces</taxon>
    </lineage>
</organism>
<feature type="binding site" evidence="13">
    <location>
        <begin position="126"/>
        <end position="129"/>
    </location>
    <ligand>
        <name>GTP</name>
        <dbReference type="ChEBI" id="CHEBI:37565"/>
    </ligand>
</feature>
<evidence type="ECO:0000256" key="15">
    <source>
        <dbReference type="RuleBase" id="RU003925"/>
    </source>
</evidence>
<dbReference type="GO" id="GO:0016192">
    <property type="term" value="P:vesicle-mediated transport"/>
    <property type="evidence" value="ECO:0007669"/>
    <property type="project" value="UniProtKB-KW"/>
</dbReference>
<evidence type="ECO:0000256" key="6">
    <source>
        <dbReference type="ARBA" id="ARBA00022892"/>
    </source>
</evidence>
<keyword evidence="17" id="KW-1185">Reference proteome</keyword>
<name>Q6BVK3_DEBHA</name>
<keyword evidence="7" id="KW-0653">Protein transport</keyword>
<dbReference type="PRINTS" id="PR00328">
    <property type="entry name" value="SAR1GTPBP"/>
</dbReference>
<dbReference type="NCBIfam" id="TIGR00231">
    <property type="entry name" value="small_GTP"/>
    <property type="match status" value="1"/>
</dbReference>
<proteinExistence type="inferred from homology"/>
<dbReference type="GO" id="GO:0003924">
    <property type="term" value="F:GTPase activity"/>
    <property type="evidence" value="ECO:0007669"/>
    <property type="project" value="InterPro"/>
</dbReference>
<evidence type="ECO:0000256" key="14">
    <source>
        <dbReference type="PIRSR" id="PIRSR606689-2"/>
    </source>
</evidence>
<dbReference type="GO" id="GO:0005794">
    <property type="term" value="C:Golgi apparatus"/>
    <property type="evidence" value="ECO:0007669"/>
    <property type="project" value="UniProtKB-SubCell"/>
</dbReference>
<evidence type="ECO:0000313" key="16">
    <source>
        <dbReference type="EMBL" id="CAG85802.2"/>
    </source>
</evidence>
<dbReference type="GO" id="GO:0046872">
    <property type="term" value="F:metal ion binding"/>
    <property type="evidence" value="ECO:0007669"/>
    <property type="project" value="UniProtKB-KW"/>
</dbReference>
<dbReference type="eggNOG" id="KOG0073">
    <property type="taxonomic scope" value="Eukaryota"/>
</dbReference>
<keyword evidence="4" id="KW-0519">Myristate</keyword>
<evidence type="ECO:0000256" key="5">
    <source>
        <dbReference type="ARBA" id="ARBA00022741"/>
    </source>
</evidence>
<comment type="subcellular location">
    <subcellularLocation>
        <location evidence="1">Golgi apparatus</location>
    </subcellularLocation>
</comment>
<evidence type="ECO:0000256" key="1">
    <source>
        <dbReference type="ARBA" id="ARBA00004555"/>
    </source>
</evidence>
<keyword evidence="6" id="KW-0931">ER-Golgi transport</keyword>
<dbReference type="HOGENOM" id="CLU_040729_12_3_1"/>
<feature type="binding site" evidence="14">
    <location>
        <position position="47"/>
    </location>
    <ligand>
        <name>Mg(2+)</name>
        <dbReference type="ChEBI" id="CHEBI:18420"/>
    </ligand>
</feature>
<dbReference type="InterPro" id="IPR006689">
    <property type="entry name" value="Small_GTPase_ARF/SAR"/>
</dbReference>
<protein>
    <recommendedName>
        <fullName evidence="12">ADP-ribosylation factor</fullName>
    </recommendedName>
</protein>
<dbReference type="Gene3D" id="3.40.50.300">
    <property type="entry name" value="P-loop containing nucleotide triphosphate hydrolases"/>
    <property type="match status" value="1"/>
</dbReference>
<dbReference type="OrthoDB" id="2011769at2759"/>
<dbReference type="STRING" id="284592.Q6BVK3"/>
<dbReference type="InParanoid" id="Q6BVK3"/>
<dbReference type="FunFam" id="3.40.50.300:FF:003500">
    <property type="entry name" value="ADP-ribosylation factor 1"/>
    <property type="match status" value="1"/>
</dbReference>
<dbReference type="GO" id="GO:0006457">
    <property type="term" value="P:protein folding"/>
    <property type="evidence" value="ECO:0007669"/>
    <property type="project" value="EnsemblFungi"/>
</dbReference>
<gene>
    <name evidence="16" type="ordered locus">DEHA2C01958g</name>
</gene>
<feature type="binding site" evidence="13">
    <location>
        <position position="69"/>
    </location>
    <ligand>
        <name>GTP</name>
        <dbReference type="ChEBI" id="CHEBI:37565"/>
    </ligand>
</feature>
<reference evidence="16 17" key="1">
    <citation type="journal article" date="2004" name="Nature">
        <title>Genome evolution in yeasts.</title>
        <authorList>
            <consortium name="Genolevures"/>
            <person name="Dujon B."/>
            <person name="Sherman D."/>
            <person name="Fischer G."/>
            <person name="Durrens P."/>
            <person name="Casaregola S."/>
            <person name="Lafontaine I."/>
            <person name="de Montigny J."/>
            <person name="Marck C."/>
            <person name="Neuveglise C."/>
            <person name="Talla E."/>
            <person name="Goffard N."/>
            <person name="Frangeul L."/>
            <person name="Aigle M."/>
            <person name="Anthouard V."/>
            <person name="Babour A."/>
            <person name="Barbe V."/>
            <person name="Barnay S."/>
            <person name="Blanchin S."/>
            <person name="Beckerich J.M."/>
            <person name="Beyne E."/>
            <person name="Bleykasten C."/>
            <person name="Boisrame A."/>
            <person name="Boyer J."/>
            <person name="Cattolico L."/>
            <person name="Confanioleri F."/>
            <person name="de Daruvar A."/>
            <person name="Despons L."/>
            <person name="Fabre E."/>
            <person name="Fairhead C."/>
            <person name="Ferry-Dumazet H."/>
            <person name="Groppi A."/>
            <person name="Hantraye F."/>
            <person name="Hennequin C."/>
            <person name="Jauniaux N."/>
            <person name="Joyet P."/>
            <person name="Kachouri R."/>
            <person name="Kerrest A."/>
            <person name="Koszul R."/>
            <person name="Lemaire M."/>
            <person name="Lesur I."/>
            <person name="Ma L."/>
            <person name="Muller H."/>
            <person name="Nicaud J.M."/>
            <person name="Nikolski M."/>
            <person name="Oztas S."/>
            <person name="Ozier-Kalogeropoulos O."/>
            <person name="Pellenz S."/>
            <person name="Potier S."/>
            <person name="Richard G.F."/>
            <person name="Straub M.L."/>
            <person name="Suleau A."/>
            <person name="Swennene D."/>
            <person name="Tekaia F."/>
            <person name="Wesolowski-Louvel M."/>
            <person name="Westhof E."/>
            <person name="Wirth B."/>
            <person name="Zeniou-Meyer M."/>
            <person name="Zivanovic I."/>
            <person name="Bolotin-Fukuhara M."/>
            <person name="Thierry A."/>
            <person name="Bouchier C."/>
            <person name="Caudron B."/>
            <person name="Scarpelli C."/>
            <person name="Gaillardin C."/>
            <person name="Weissenbach J."/>
            <person name="Wincker P."/>
            <person name="Souciet J.L."/>
        </authorList>
    </citation>
    <scope>NUCLEOTIDE SEQUENCE [LARGE SCALE GENOMIC DNA]</scope>
    <source>
        <strain evidence="17">ATCC 36239 / CBS 767 / BCRC 21394 / JCM 1990 / NBRC 0083 / IGC 2968</strain>
    </source>
</reference>
<evidence type="ECO:0000256" key="8">
    <source>
        <dbReference type="ARBA" id="ARBA00023034"/>
    </source>
</evidence>
<keyword evidence="8" id="KW-0333">Golgi apparatus</keyword>
<dbReference type="Pfam" id="PF00025">
    <property type="entry name" value="Arf"/>
    <property type="match status" value="1"/>
</dbReference>
<comment type="similarity">
    <text evidence="2 15">Belongs to the small GTPase superfamily. Arf family.</text>
</comment>
<feature type="binding site" evidence="13">
    <location>
        <begin position="23"/>
        <end position="30"/>
    </location>
    <ligand>
        <name>GTP</name>
        <dbReference type="ChEBI" id="CHEBI:37565"/>
    </ligand>
</feature>
<evidence type="ECO:0000256" key="10">
    <source>
        <dbReference type="ARBA" id="ARBA00023288"/>
    </source>
</evidence>
<evidence type="ECO:0000256" key="9">
    <source>
        <dbReference type="ARBA" id="ARBA00023134"/>
    </source>
</evidence>
<dbReference type="VEuPathDB" id="FungiDB:DEHA2C01958g"/>
<keyword evidence="5 13" id="KW-0547">Nucleotide-binding</keyword>
<dbReference type="RefSeq" id="XP_457766.2">
    <property type="nucleotide sequence ID" value="XM_457766.1"/>
</dbReference>
<dbReference type="InterPro" id="IPR005225">
    <property type="entry name" value="Small_GTP-bd"/>
</dbReference>
<dbReference type="SMART" id="SM00178">
    <property type="entry name" value="SAR"/>
    <property type="match status" value="1"/>
</dbReference>
<dbReference type="InterPro" id="IPR044612">
    <property type="entry name" value="ARL2/3"/>
</dbReference>
<evidence type="ECO:0000256" key="11">
    <source>
        <dbReference type="ARBA" id="ARBA00053326"/>
    </source>
</evidence>
<comment type="function">
    <text evidence="11">GTP-binding protein involved in protein trafficking; may modulate vesicle budding and uncoating within the Golgi apparatus.</text>
</comment>